<gene>
    <name evidence="1" type="ORF">AVDCRST_MAG01-01-3326</name>
</gene>
<sequence>MWRKPAVQRNVETLCADGHLMIQPERARVYEVEAGEMQESWAMPDPERLAERLKDILYGRRNGA</sequence>
<dbReference type="SUPFAM" id="SSF52507">
    <property type="entry name" value="Homo-oligomeric flavin-containing Cys decarboxylases, HFCD"/>
    <property type="match status" value="1"/>
</dbReference>
<dbReference type="Gene3D" id="3.40.50.1950">
    <property type="entry name" value="Flavin prenyltransferase-like"/>
    <property type="match status" value="1"/>
</dbReference>
<dbReference type="AlphaFoldDB" id="A0A6J4Q8S6"/>
<proteinExistence type="predicted"/>
<name>A0A6J4Q8S6_9ACTN</name>
<dbReference type="GO" id="GO:0003824">
    <property type="term" value="F:catalytic activity"/>
    <property type="evidence" value="ECO:0007669"/>
    <property type="project" value="InterPro"/>
</dbReference>
<dbReference type="EMBL" id="CADCUW010000434">
    <property type="protein sequence ID" value="CAA9436811.1"/>
    <property type="molecule type" value="Genomic_DNA"/>
</dbReference>
<organism evidence="1">
    <name type="scientific">uncultured Rubrobacteraceae bacterium</name>
    <dbReference type="NCBI Taxonomy" id="349277"/>
    <lineage>
        <taxon>Bacteria</taxon>
        <taxon>Bacillati</taxon>
        <taxon>Actinomycetota</taxon>
        <taxon>Rubrobacteria</taxon>
        <taxon>Rubrobacterales</taxon>
        <taxon>Rubrobacteraceae</taxon>
        <taxon>environmental samples</taxon>
    </lineage>
</organism>
<evidence type="ECO:0000313" key="1">
    <source>
        <dbReference type="EMBL" id="CAA9436811.1"/>
    </source>
</evidence>
<accession>A0A6J4Q8S6</accession>
<reference evidence="1" key="1">
    <citation type="submission" date="2020-02" db="EMBL/GenBank/DDBJ databases">
        <authorList>
            <person name="Meier V. D."/>
        </authorList>
    </citation>
    <scope>NUCLEOTIDE SEQUENCE</scope>
    <source>
        <strain evidence="1">AVDCRST_MAG01</strain>
    </source>
</reference>
<protein>
    <submittedName>
        <fullName evidence="1">Uncharacterized protein</fullName>
    </submittedName>
</protein>
<dbReference type="InterPro" id="IPR036551">
    <property type="entry name" value="Flavin_trans-like"/>
</dbReference>